<organism evidence="2">
    <name type="scientific">marine sediment metagenome</name>
    <dbReference type="NCBI Taxonomy" id="412755"/>
    <lineage>
        <taxon>unclassified sequences</taxon>
        <taxon>metagenomes</taxon>
        <taxon>ecological metagenomes</taxon>
    </lineage>
</organism>
<sequence>MSPSVNDLKDSKFLTKEDADPAIIVTIAGWDKVDVSLETQPSKMKYVLKFEETDKPLVLNNTNGMRIEHITGKSEFDEWIGEKITLFNDKTVEFGGKMVGGIRVYVKQAPLPTADQMNQAAEQDLGKTMPAEKPEQEPTDDIPF</sequence>
<comment type="caution">
    <text evidence="2">The sequence shown here is derived from an EMBL/GenBank/DDBJ whole genome shotgun (WGS) entry which is preliminary data.</text>
</comment>
<evidence type="ECO:0000313" key="2">
    <source>
        <dbReference type="EMBL" id="KKM86004.1"/>
    </source>
</evidence>
<evidence type="ECO:0000256" key="1">
    <source>
        <dbReference type="SAM" id="MobiDB-lite"/>
    </source>
</evidence>
<protein>
    <submittedName>
        <fullName evidence="2">Uncharacterized protein</fullName>
    </submittedName>
</protein>
<accession>A0A0F9KUK1</accession>
<gene>
    <name evidence="2" type="ORF">LCGC14_1283360</name>
</gene>
<dbReference type="AlphaFoldDB" id="A0A0F9KUK1"/>
<feature type="region of interest" description="Disordered" evidence="1">
    <location>
        <begin position="116"/>
        <end position="144"/>
    </location>
</feature>
<reference evidence="2" key="1">
    <citation type="journal article" date="2015" name="Nature">
        <title>Complex archaea that bridge the gap between prokaryotes and eukaryotes.</title>
        <authorList>
            <person name="Spang A."/>
            <person name="Saw J.H."/>
            <person name="Jorgensen S.L."/>
            <person name="Zaremba-Niedzwiedzka K."/>
            <person name="Martijn J."/>
            <person name="Lind A.E."/>
            <person name="van Eijk R."/>
            <person name="Schleper C."/>
            <person name="Guy L."/>
            <person name="Ettema T.J."/>
        </authorList>
    </citation>
    <scope>NUCLEOTIDE SEQUENCE</scope>
</reference>
<name>A0A0F9KUK1_9ZZZZ</name>
<proteinExistence type="predicted"/>
<dbReference type="EMBL" id="LAZR01007323">
    <property type="protein sequence ID" value="KKM86004.1"/>
    <property type="molecule type" value="Genomic_DNA"/>
</dbReference>